<keyword evidence="6" id="KW-1185">Reference proteome</keyword>
<evidence type="ECO:0000256" key="2">
    <source>
        <dbReference type="ARBA" id="ARBA00023125"/>
    </source>
</evidence>
<dbReference type="PROSITE" id="PS51253">
    <property type="entry name" value="HTH_CENPB"/>
    <property type="match status" value="1"/>
</dbReference>
<evidence type="ECO:0000313" key="6">
    <source>
        <dbReference type="Proteomes" id="UP001162156"/>
    </source>
</evidence>
<dbReference type="PANTHER" id="PTHR19303">
    <property type="entry name" value="TRANSPOSON"/>
    <property type="match status" value="1"/>
</dbReference>
<dbReference type="GO" id="GO:0005634">
    <property type="term" value="C:nucleus"/>
    <property type="evidence" value="ECO:0007669"/>
    <property type="project" value="UniProtKB-SubCell"/>
</dbReference>
<evidence type="ECO:0000256" key="1">
    <source>
        <dbReference type="ARBA" id="ARBA00004123"/>
    </source>
</evidence>
<sequence length="116" mass="13409">MKQKSHIIWRLENGELNGDIAKECGVSHSTISTIWKNKDKIKALFEKNFLKIKRSRASEHKVIEEALLTWFKHQRANNVPISGPILQQKAYDFARLMGKRKFRLLVILGTTFPCSS</sequence>
<dbReference type="AlphaFoldDB" id="A0AAV8YG37"/>
<feature type="domain" description="HTH CENPB-type" evidence="4">
    <location>
        <begin position="51"/>
        <end position="116"/>
    </location>
</feature>
<dbReference type="InterPro" id="IPR006600">
    <property type="entry name" value="HTH_CenpB_DNA-bd_dom"/>
</dbReference>
<protein>
    <recommendedName>
        <fullName evidence="4">HTH CENPB-type domain-containing protein</fullName>
    </recommendedName>
</protein>
<name>A0AAV8YG37_9CUCU</name>
<keyword evidence="2" id="KW-0238">DNA-binding</keyword>
<dbReference type="Pfam" id="PF04218">
    <property type="entry name" value="CENP-B_N"/>
    <property type="match status" value="1"/>
</dbReference>
<evidence type="ECO:0000313" key="5">
    <source>
        <dbReference type="EMBL" id="KAJ8949937.1"/>
    </source>
</evidence>
<dbReference type="EMBL" id="JANEYF010002194">
    <property type="protein sequence ID" value="KAJ8949937.1"/>
    <property type="molecule type" value="Genomic_DNA"/>
</dbReference>
<dbReference type="Gene3D" id="1.10.10.60">
    <property type="entry name" value="Homeodomain-like"/>
    <property type="match status" value="2"/>
</dbReference>
<dbReference type="GO" id="GO:0003677">
    <property type="term" value="F:DNA binding"/>
    <property type="evidence" value="ECO:0007669"/>
    <property type="project" value="UniProtKB-KW"/>
</dbReference>
<dbReference type="InterPro" id="IPR050863">
    <property type="entry name" value="CenT-Element_Derived"/>
</dbReference>
<dbReference type="InterPro" id="IPR007889">
    <property type="entry name" value="HTH_Psq"/>
</dbReference>
<gene>
    <name evidence="5" type="ORF">NQ314_008099</name>
</gene>
<dbReference type="Proteomes" id="UP001162156">
    <property type="component" value="Unassembled WGS sequence"/>
</dbReference>
<evidence type="ECO:0000256" key="3">
    <source>
        <dbReference type="ARBA" id="ARBA00023242"/>
    </source>
</evidence>
<keyword evidence="3" id="KW-0539">Nucleus</keyword>
<dbReference type="PANTHER" id="PTHR19303:SF73">
    <property type="entry name" value="PROTEIN PDC2"/>
    <property type="match status" value="1"/>
</dbReference>
<dbReference type="InterPro" id="IPR009057">
    <property type="entry name" value="Homeodomain-like_sf"/>
</dbReference>
<evidence type="ECO:0000259" key="4">
    <source>
        <dbReference type="PROSITE" id="PS51253"/>
    </source>
</evidence>
<reference evidence="5" key="1">
    <citation type="journal article" date="2023" name="Insect Mol. Biol.">
        <title>Genome sequencing provides insights into the evolution of gene families encoding plant cell wall-degrading enzymes in longhorned beetles.</title>
        <authorList>
            <person name="Shin N.R."/>
            <person name="Okamura Y."/>
            <person name="Kirsch R."/>
            <person name="Pauchet Y."/>
        </authorList>
    </citation>
    <scope>NUCLEOTIDE SEQUENCE</scope>
    <source>
        <strain evidence="5">RBIC_L_NR</strain>
    </source>
</reference>
<comment type="subcellular location">
    <subcellularLocation>
        <location evidence="1">Nucleus</location>
    </subcellularLocation>
</comment>
<dbReference type="SUPFAM" id="SSF46689">
    <property type="entry name" value="Homeodomain-like"/>
    <property type="match status" value="2"/>
</dbReference>
<accession>A0AAV8YG37</accession>
<organism evidence="5 6">
    <name type="scientific">Rhamnusium bicolor</name>
    <dbReference type="NCBI Taxonomy" id="1586634"/>
    <lineage>
        <taxon>Eukaryota</taxon>
        <taxon>Metazoa</taxon>
        <taxon>Ecdysozoa</taxon>
        <taxon>Arthropoda</taxon>
        <taxon>Hexapoda</taxon>
        <taxon>Insecta</taxon>
        <taxon>Pterygota</taxon>
        <taxon>Neoptera</taxon>
        <taxon>Endopterygota</taxon>
        <taxon>Coleoptera</taxon>
        <taxon>Polyphaga</taxon>
        <taxon>Cucujiformia</taxon>
        <taxon>Chrysomeloidea</taxon>
        <taxon>Cerambycidae</taxon>
        <taxon>Lepturinae</taxon>
        <taxon>Rhagiini</taxon>
        <taxon>Rhamnusium</taxon>
    </lineage>
</organism>
<comment type="caution">
    <text evidence="5">The sequence shown here is derived from an EMBL/GenBank/DDBJ whole genome shotgun (WGS) entry which is preliminary data.</text>
</comment>
<proteinExistence type="predicted"/>
<dbReference type="Pfam" id="PF03221">
    <property type="entry name" value="HTH_Tnp_Tc5"/>
    <property type="match status" value="1"/>
</dbReference>